<reference evidence="1" key="1">
    <citation type="submission" date="2018-12" db="EMBL/GenBank/DDBJ databases">
        <authorList>
            <person name="Syme R.A."/>
            <person name="Farfan-Caceres L."/>
            <person name="Lichtenzveig J."/>
        </authorList>
    </citation>
    <scope>NUCLEOTIDE SEQUENCE</scope>
    <source>
        <strain evidence="1">Al4</strain>
    </source>
</reference>
<evidence type="ECO:0000313" key="1">
    <source>
        <dbReference type="EMBL" id="KAF9701015.1"/>
    </source>
</evidence>
<sequence>MNRGVNRVELNPCVQPAKAPWDLPLSHSDYDKLLKGYRPEMMEDKWLSLADDPDAQGNTIIRICRSWTRNEQFLLTVSIEDTKDEKGGNCAKIIEITWETQKGNTLIVDPGEEGEAEAKKRIVALCRGLMDCDMSDKV</sequence>
<dbReference type="EMBL" id="RZGK01000002">
    <property type="protein sequence ID" value="KAF9701015.1"/>
    <property type="molecule type" value="Genomic_DNA"/>
</dbReference>
<name>A0A8H7JDA1_9PLEO</name>
<accession>A0A8H7JDA1</accession>
<gene>
    <name evidence="1" type="ORF">EKO04_000882</name>
</gene>
<comment type="caution">
    <text evidence="1">The sequence shown here is derived from an EMBL/GenBank/DDBJ whole genome shotgun (WGS) entry which is preliminary data.</text>
</comment>
<protein>
    <submittedName>
        <fullName evidence="1">Uncharacterized protein</fullName>
    </submittedName>
</protein>
<organism evidence="1 2">
    <name type="scientific">Ascochyta lentis</name>
    <dbReference type="NCBI Taxonomy" id="205686"/>
    <lineage>
        <taxon>Eukaryota</taxon>
        <taxon>Fungi</taxon>
        <taxon>Dikarya</taxon>
        <taxon>Ascomycota</taxon>
        <taxon>Pezizomycotina</taxon>
        <taxon>Dothideomycetes</taxon>
        <taxon>Pleosporomycetidae</taxon>
        <taxon>Pleosporales</taxon>
        <taxon>Pleosporineae</taxon>
        <taxon>Didymellaceae</taxon>
        <taxon>Ascochyta</taxon>
    </lineage>
</organism>
<dbReference type="AlphaFoldDB" id="A0A8H7JDA1"/>
<dbReference type="Proteomes" id="UP000651452">
    <property type="component" value="Unassembled WGS sequence"/>
</dbReference>
<evidence type="ECO:0000313" key="2">
    <source>
        <dbReference type="Proteomes" id="UP000651452"/>
    </source>
</evidence>
<proteinExistence type="predicted"/>
<dbReference type="OrthoDB" id="4521980at2759"/>
<keyword evidence="2" id="KW-1185">Reference proteome</keyword>
<reference evidence="1" key="2">
    <citation type="submission" date="2020-09" db="EMBL/GenBank/DDBJ databases">
        <title>Reference genome assembly for Australian Ascochyta lentis isolate Al4.</title>
        <authorList>
            <person name="Lee R.C."/>
            <person name="Farfan-Caceres L.M."/>
            <person name="Debler J.W."/>
            <person name="Williams A.H."/>
            <person name="Henares B.M."/>
        </authorList>
    </citation>
    <scope>NUCLEOTIDE SEQUENCE</scope>
    <source>
        <strain evidence="1">Al4</strain>
    </source>
</reference>